<dbReference type="Proteomes" id="UP000772434">
    <property type="component" value="Unassembled WGS sequence"/>
</dbReference>
<keyword evidence="2" id="KW-1185">Reference proteome</keyword>
<name>A0A9P5Q7R7_9AGAR</name>
<comment type="caution">
    <text evidence="1">The sequence shown here is derived from an EMBL/GenBank/DDBJ whole genome shotgun (WGS) entry which is preliminary data.</text>
</comment>
<organism evidence="1 2">
    <name type="scientific">Rhodocollybia butyracea</name>
    <dbReference type="NCBI Taxonomy" id="206335"/>
    <lineage>
        <taxon>Eukaryota</taxon>
        <taxon>Fungi</taxon>
        <taxon>Dikarya</taxon>
        <taxon>Basidiomycota</taxon>
        <taxon>Agaricomycotina</taxon>
        <taxon>Agaricomycetes</taxon>
        <taxon>Agaricomycetidae</taxon>
        <taxon>Agaricales</taxon>
        <taxon>Marasmiineae</taxon>
        <taxon>Omphalotaceae</taxon>
        <taxon>Rhodocollybia</taxon>
    </lineage>
</organism>
<evidence type="ECO:0000313" key="2">
    <source>
        <dbReference type="Proteomes" id="UP000772434"/>
    </source>
</evidence>
<dbReference type="EMBL" id="JADNRY010000005">
    <property type="protein sequence ID" value="KAF9077063.1"/>
    <property type="molecule type" value="Genomic_DNA"/>
</dbReference>
<reference evidence="1" key="1">
    <citation type="submission" date="2020-11" db="EMBL/GenBank/DDBJ databases">
        <authorList>
            <consortium name="DOE Joint Genome Institute"/>
            <person name="Ahrendt S."/>
            <person name="Riley R."/>
            <person name="Andreopoulos W."/>
            <person name="Labutti K."/>
            <person name="Pangilinan J."/>
            <person name="Ruiz-Duenas F.J."/>
            <person name="Barrasa J.M."/>
            <person name="Sanchez-Garcia M."/>
            <person name="Camarero S."/>
            <person name="Miyauchi S."/>
            <person name="Serrano A."/>
            <person name="Linde D."/>
            <person name="Babiker R."/>
            <person name="Drula E."/>
            <person name="Ayuso-Fernandez I."/>
            <person name="Pacheco R."/>
            <person name="Padilla G."/>
            <person name="Ferreira P."/>
            <person name="Barriuso J."/>
            <person name="Kellner H."/>
            <person name="Castanera R."/>
            <person name="Alfaro M."/>
            <person name="Ramirez L."/>
            <person name="Pisabarro A.G."/>
            <person name="Kuo A."/>
            <person name="Tritt A."/>
            <person name="Lipzen A."/>
            <person name="He G."/>
            <person name="Yan M."/>
            <person name="Ng V."/>
            <person name="Cullen D."/>
            <person name="Martin F."/>
            <person name="Rosso M.-N."/>
            <person name="Henrissat B."/>
            <person name="Hibbett D."/>
            <person name="Martinez A.T."/>
            <person name="Grigoriev I.V."/>
        </authorList>
    </citation>
    <scope>NUCLEOTIDE SEQUENCE</scope>
    <source>
        <strain evidence="1">AH 40177</strain>
    </source>
</reference>
<evidence type="ECO:0000313" key="1">
    <source>
        <dbReference type="EMBL" id="KAF9077063.1"/>
    </source>
</evidence>
<protein>
    <submittedName>
        <fullName evidence="1">Uncharacterized protein</fullName>
    </submittedName>
</protein>
<accession>A0A9P5Q7R7</accession>
<gene>
    <name evidence="1" type="ORF">BDP27DRAFT_714798</name>
</gene>
<sequence>MSREQECRASTITSRDHNMFSSSATLSAFQKLPLLVDSFWKICLPILPPPPRNVFALHYLKHLIFHAANEVLFHWRRFVANRKAITPSLGEGFAVYLPFGVELAASLQSGCSHRGPRCGRSRHFPLPSYILNLDTNLQLGCRLPGTSFPRTHRHGEVPTE</sequence>
<proteinExistence type="predicted"/>
<dbReference type="AlphaFoldDB" id="A0A9P5Q7R7"/>